<dbReference type="RefSeq" id="WP_105943446.1">
    <property type="nucleotide sequence ID" value="NZ_CP027433.1"/>
</dbReference>
<name>A0A2S0KJA7_9ACTN</name>
<dbReference type="NCBIfam" id="NF047719">
    <property type="entry name" value="SCO6745_fam_HTH"/>
    <property type="match status" value="1"/>
</dbReference>
<dbReference type="AlphaFoldDB" id="A0A2S0KJA7"/>
<dbReference type="Proteomes" id="UP000239814">
    <property type="component" value="Chromosome"/>
</dbReference>
<reference evidence="1 2" key="1">
    <citation type="submission" date="2018-03" db="EMBL/GenBank/DDBJ databases">
        <title>Characteristics and genome of n-alkane degrading marine bacteria Gordonia iterans isolated from crude oil contaminated in Tae-an, South Korea.</title>
        <authorList>
            <person name="Lee S.-S."/>
            <person name="Kim H."/>
        </authorList>
    </citation>
    <scope>NUCLEOTIDE SEQUENCE [LARGE SCALE GENOMIC DNA]</scope>
    <source>
        <strain evidence="1 2">Co17</strain>
    </source>
</reference>
<protein>
    <submittedName>
        <fullName evidence="1">Uncharacterized protein</fullName>
    </submittedName>
</protein>
<keyword evidence="2" id="KW-1185">Reference proteome</keyword>
<evidence type="ECO:0000313" key="1">
    <source>
        <dbReference type="EMBL" id="AVM01743.1"/>
    </source>
</evidence>
<dbReference type="EMBL" id="CP027433">
    <property type="protein sequence ID" value="AVM01743.1"/>
    <property type="molecule type" value="Genomic_DNA"/>
</dbReference>
<gene>
    <name evidence="1" type="ORF">C6V83_17245</name>
</gene>
<accession>A0A2S0KJA7</accession>
<proteinExistence type="predicted"/>
<dbReference type="InterPro" id="IPR054058">
    <property type="entry name" value="HTH_67"/>
</dbReference>
<evidence type="ECO:0000313" key="2">
    <source>
        <dbReference type="Proteomes" id="UP000239814"/>
    </source>
</evidence>
<dbReference type="InterPro" id="IPR036388">
    <property type="entry name" value="WH-like_DNA-bd_sf"/>
</dbReference>
<sequence length="290" mass="30996">MTSAARTAYETLEPFHVLAYFNPGMGDALASTGLDPHAFYTGARGAPLGACDASVVAAAFYSFAPAQIETAWQSALSVGLDAVAQARNAMLEKQYREILGAVADQPEIAELADRYGELAASVPRSGRALGAAWAAAEAPETPILRLWHHIAVLREWRGDNHIATLVVNGLDGIDACTFHEAQLLDPSVARRSLGKRMTMLTRGWSDDDWEQSVERLVARGLVERIDAPEGKVAHRLTPAGAELYDDLEATTDALGERVWAVDGADATLAATRPLVKAVIDAGVLPGTRKK</sequence>
<dbReference type="KEGG" id="git:C6V83_17245"/>
<dbReference type="Pfam" id="PF21863">
    <property type="entry name" value="HTH_67"/>
    <property type="match status" value="1"/>
</dbReference>
<organism evidence="1 2">
    <name type="scientific">Gordonia iterans</name>
    <dbReference type="NCBI Taxonomy" id="1004901"/>
    <lineage>
        <taxon>Bacteria</taxon>
        <taxon>Bacillati</taxon>
        <taxon>Actinomycetota</taxon>
        <taxon>Actinomycetes</taxon>
        <taxon>Mycobacteriales</taxon>
        <taxon>Gordoniaceae</taxon>
        <taxon>Gordonia</taxon>
    </lineage>
</organism>
<dbReference type="OrthoDB" id="157052at2"/>
<dbReference type="Gene3D" id="1.10.10.10">
    <property type="entry name" value="Winged helix-like DNA-binding domain superfamily/Winged helix DNA-binding domain"/>
    <property type="match status" value="1"/>
</dbReference>